<proteinExistence type="predicted"/>
<comment type="caution">
    <text evidence="1">The sequence shown here is derived from an EMBL/GenBank/DDBJ whole genome shotgun (WGS) entry which is preliminary data.</text>
</comment>
<evidence type="ECO:0000313" key="2">
    <source>
        <dbReference type="Proteomes" id="UP000660339"/>
    </source>
</evidence>
<dbReference type="Proteomes" id="UP000660339">
    <property type="component" value="Unassembled WGS sequence"/>
</dbReference>
<accession>A0A8J3PF37</accession>
<dbReference type="EMBL" id="BONJ01000009">
    <property type="protein sequence ID" value="GIG14284.1"/>
    <property type="molecule type" value="Genomic_DNA"/>
</dbReference>
<keyword evidence="2" id="KW-1185">Reference proteome</keyword>
<sequence>MTEDAWRPLGVETEDQIAQFDALHDGVPEWMASAYWAWVRDALIVIRSYRDGSGRFPMLDTALAEDMCQILKIPLPDVRAAGTGQDIGAAQLKTAMSVLRQHDAPLQVADYLLAHDGHAKATDLDGILGRSKSAYTVGSRGDRPGLVRRVPVGVQIAAESVMARAGRAGARLAKAWEEVYGLTPSASEAYRLAILAVEDAAVPVVSPTNLRATLGTVLRQLEDQNDWRLPMDREHSNAASSSVVIGMLRMLWHGQHDRHGGQPSAPGNVSMDEARVAVAVAVTLVQWFNAGLISRLP</sequence>
<evidence type="ECO:0000313" key="1">
    <source>
        <dbReference type="EMBL" id="GIG14284.1"/>
    </source>
</evidence>
<dbReference type="RefSeq" id="WP_166381567.1">
    <property type="nucleotide sequence ID" value="NZ_BAAATT010000001.1"/>
</dbReference>
<protein>
    <submittedName>
        <fullName evidence="1">Uncharacterized protein</fullName>
    </submittedName>
</protein>
<dbReference type="AlphaFoldDB" id="A0A8J3PF37"/>
<reference evidence="1" key="1">
    <citation type="submission" date="2021-01" db="EMBL/GenBank/DDBJ databases">
        <title>Whole genome shotgun sequence of Catellatospora methionotrophica NBRC 14553.</title>
        <authorList>
            <person name="Komaki H."/>
            <person name="Tamura T."/>
        </authorList>
    </citation>
    <scope>NUCLEOTIDE SEQUENCE</scope>
    <source>
        <strain evidence="1">NBRC 14553</strain>
    </source>
</reference>
<organism evidence="1 2">
    <name type="scientific">Catellatospora methionotrophica</name>
    <dbReference type="NCBI Taxonomy" id="121620"/>
    <lineage>
        <taxon>Bacteria</taxon>
        <taxon>Bacillati</taxon>
        <taxon>Actinomycetota</taxon>
        <taxon>Actinomycetes</taxon>
        <taxon>Micromonosporales</taxon>
        <taxon>Micromonosporaceae</taxon>
        <taxon>Catellatospora</taxon>
    </lineage>
</organism>
<gene>
    <name evidence="1" type="ORF">Cme02nite_26160</name>
</gene>
<name>A0A8J3PF37_9ACTN</name>